<evidence type="ECO:0000256" key="1">
    <source>
        <dbReference type="SAM" id="MobiDB-lite"/>
    </source>
</evidence>
<name>A0A0V1N814_9BILA</name>
<dbReference type="CDD" id="cd00303">
    <property type="entry name" value="retropepsin_like"/>
    <property type="match status" value="1"/>
</dbReference>
<gene>
    <name evidence="2" type="ORF">T10_13029</name>
</gene>
<dbReference type="Gene3D" id="2.40.70.10">
    <property type="entry name" value="Acid Proteases"/>
    <property type="match status" value="1"/>
</dbReference>
<dbReference type="SUPFAM" id="SSF50630">
    <property type="entry name" value="Acid proteases"/>
    <property type="match status" value="1"/>
</dbReference>
<feature type="region of interest" description="Disordered" evidence="1">
    <location>
        <begin position="159"/>
        <end position="212"/>
    </location>
</feature>
<protein>
    <recommendedName>
        <fullName evidence="4">Peptidase A2 domain-containing protein</fullName>
    </recommendedName>
</protein>
<comment type="caution">
    <text evidence="2">The sequence shown here is derived from an EMBL/GenBank/DDBJ whole genome shotgun (WGS) entry which is preliminary data.</text>
</comment>
<organism evidence="2 3">
    <name type="scientific">Trichinella papuae</name>
    <dbReference type="NCBI Taxonomy" id="268474"/>
    <lineage>
        <taxon>Eukaryota</taxon>
        <taxon>Metazoa</taxon>
        <taxon>Ecdysozoa</taxon>
        <taxon>Nematoda</taxon>
        <taxon>Enoplea</taxon>
        <taxon>Dorylaimia</taxon>
        <taxon>Trichinellida</taxon>
        <taxon>Trichinellidae</taxon>
        <taxon>Trichinella</taxon>
    </lineage>
</organism>
<sequence>MVQNHVAPASATNGEHGRIDGLEWVRPPEVLTLVSNVETWFEHMKMYFRAARIAPERQAALVQYHTDAEVQGIMRAMHVQETDDYDVLKSALFEAFRVRTGSPPSFSGGNSNGAFPKMCGSADKVLLQQFKGLSADAVKLLTGKARRIVLLRQSKFRPRKSACNSRRGDDAQGSGRRPGGSGVAAKGTADGKHPCGYKEIAPPAVTPAREKKEETCGGLGHISRECQASSSDEHASKIETLIVEGSVGGVMCDMLVDSGSAVTLADERFMRDSKTLRDVSKPAIELKTASGPELEITNACVTEIAVWRSVTVRHTVLLVRELFNKILLGWDFMRYHGCTLDPTAGCLRMRQGNISFRKSHAVALVMAESPQFELMAHHPAREAMEKMLPSEQESSGKHQSALAVILREFADVLSTSYHSHLESSHSPTTH</sequence>
<proteinExistence type="predicted"/>
<dbReference type="EMBL" id="JYDO01000004">
    <property type="protein sequence ID" value="KRZ79984.1"/>
    <property type="molecule type" value="Genomic_DNA"/>
</dbReference>
<accession>A0A0V1N814</accession>
<dbReference type="Proteomes" id="UP000054843">
    <property type="component" value="Unassembled WGS sequence"/>
</dbReference>
<dbReference type="InterPro" id="IPR021109">
    <property type="entry name" value="Peptidase_aspartic_dom_sf"/>
</dbReference>
<evidence type="ECO:0000313" key="3">
    <source>
        <dbReference type="Proteomes" id="UP000054843"/>
    </source>
</evidence>
<dbReference type="AlphaFoldDB" id="A0A0V1N814"/>
<dbReference type="Pfam" id="PF13975">
    <property type="entry name" value="gag-asp_proteas"/>
    <property type="match status" value="1"/>
</dbReference>
<keyword evidence="3" id="KW-1185">Reference proteome</keyword>
<evidence type="ECO:0008006" key="4">
    <source>
        <dbReference type="Google" id="ProtNLM"/>
    </source>
</evidence>
<dbReference type="STRING" id="268474.A0A0V1N814"/>
<evidence type="ECO:0000313" key="2">
    <source>
        <dbReference type="EMBL" id="KRZ79984.1"/>
    </source>
</evidence>
<reference evidence="2 3" key="1">
    <citation type="submission" date="2015-01" db="EMBL/GenBank/DDBJ databases">
        <title>Evolution of Trichinella species and genotypes.</title>
        <authorList>
            <person name="Korhonen P.K."/>
            <person name="Edoardo P."/>
            <person name="Giuseppe L.R."/>
            <person name="Gasser R.B."/>
        </authorList>
    </citation>
    <scope>NUCLEOTIDE SEQUENCE [LARGE SCALE GENOMIC DNA]</scope>
    <source>
        <strain evidence="2">ISS1980</strain>
    </source>
</reference>